<comment type="caution">
    <text evidence="5">The sequence shown here is derived from an EMBL/GenBank/DDBJ whole genome shotgun (WGS) entry which is preliminary data.</text>
</comment>
<gene>
    <name evidence="5" type="ORF">WJX74_007857</name>
</gene>
<evidence type="ECO:0000256" key="4">
    <source>
        <dbReference type="SAM" id="SignalP"/>
    </source>
</evidence>
<dbReference type="SUPFAM" id="SSF52058">
    <property type="entry name" value="L domain-like"/>
    <property type="match status" value="1"/>
</dbReference>
<proteinExistence type="predicted"/>
<dbReference type="Proteomes" id="UP001438707">
    <property type="component" value="Unassembled WGS sequence"/>
</dbReference>
<comment type="subcellular location">
    <subcellularLocation>
        <location evidence="1">Cytoplasm</location>
        <location evidence="1">Cytoskeleton</location>
        <location evidence="1">Cilium axoneme</location>
    </subcellularLocation>
</comment>
<keyword evidence="3" id="KW-0812">Transmembrane</keyword>
<keyword evidence="4" id="KW-0732">Signal</keyword>
<dbReference type="InterPro" id="IPR046959">
    <property type="entry name" value="PRK1-6/SRF4-like"/>
</dbReference>
<accession>A0AAW1QMX6</accession>
<dbReference type="AlphaFoldDB" id="A0AAW1QMX6"/>
<evidence type="ECO:0000256" key="3">
    <source>
        <dbReference type="SAM" id="Phobius"/>
    </source>
</evidence>
<dbReference type="PANTHER" id="PTHR48007">
    <property type="entry name" value="LEUCINE-RICH REPEAT RECEPTOR-LIKE PROTEIN KINASE PXC1"/>
    <property type="match status" value="1"/>
</dbReference>
<dbReference type="Pfam" id="PF00560">
    <property type="entry name" value="LRR_1"/>
    <property type="match status" value="2"/>
</dbReference>
<evidence type="ECO:0000256" key="2">
    <source>
        <dbReference type="SAM" id="MobiDB-lite"/>
    </source>
</evidence>
<keyword evidence="3" id="KW-1133">Transmembrane helix</keyword>
<evidence type="ECO:0000313" key="6">
    <source>
        <dbReference type="Proteomes" id="UP001438707"/>
    </source>
</evidence>
<dbReference type="InterPro" id="IPR032675">
    <property type="entry name" value="LRR_dom_sf"/>
</dbReference>
<dbReference type="EMBL" id="JALJOS010000030">
    <property type="protein sequence ID" value="KAK9822777.1"/>
    <property type="molecule type" value="Genomic_DNA"/>
</dbReference>
<evidence type="ECO:0000313" key="5">
    <source>
        <dbReference type="EMBL" id="KAK9822777.1"/>
    </source>
</evidence>
<keyword evidence="6" id="KW-1185">Reference proteome</keyword>
<feature type="region of interest" description="Disordered" evidence="2">
    <location>
        <begin position="683"/>
        <end position="718"/>
    </location>
</feature>
<sequence>MRSSQSHILAGLALVGLGLRFARCQLELDKTYCETIQFGNDLQYECKDSKTLAYGKNNTYSWEVEKEAAEQHLYDMILTVKTSSGDAAVSQLTEGTFLVVVAGGAFSTHYEMEFQTLPDTRHSRPRESAALGQMLLDCCAGSACQTLKSQFTELQDTDPKTNPDYCAIVPNVCTEDGHLTQLSLPGLGLSCPFPAAYLSSLTYLEVLDLSSNSFTGNISLVASSLGNLQSLRGLSLNGNSLSGNLASTCALVTDPMAAMDLSVNYLTGSIPTCYGQSTSLRKLHLDANDLNGPFPQWSENSIIMTISAANQGINGTVPDLTNLVNLTIFNLAGNDMTGGLPGLPSALWTLELSSNMMTGQLPNAYGTLPQLRTVDLSGNGFSGAFPATWASSTSMLGIMVQNNLLSGSLPTTWDPAFQLEVLDISGNNFTGTIPGQIGGLSNLIIFNAQANRFSGSLSDYAFYVTNDRGDVNSYTRMVNLGQNNISGADLARDWGLSALGMFQGPSGPAINNNQEIPLYFDFSHNNMKGTFPAWLVSALVGASQNITVNLQGNVLTCPASGFVVNQPIPTGRLAGLQCFLVATGQNATSVNAATPLASVEAMTTYEEDEVLSTGAAWAIAVGVIIAVAGLAYGGFLLWQKQRDSGIRLNMPGFGASSGYAAPGTESFSEPAANNAKFTKMNSFSGADMQPWDRPKSSGSRVVEMGSPHRDQTGLRAYR</sequence>
<protein>
    <recommendedName>
        <fullName evidence="7">L domain-like protein</fullName>
    </recommendedName>
</protein>
<dbReference type="Gene3D" id="3.80.10.10">
    <property type="entry name" value="Ribonuclease Inhibitor"/>
    <property type="match status" value="3"/>
</dbReference>
<evidence type="ECO:0008006" key="7">
    <source>
        <dbReference type="Google" id="ProtNLM"/>
    </source>
</evidence>
<dbReference type="GO" id="GO:0005930">
    <property type="term" value="C:axoneme"/>
    <property type="evidence" value="ECO:0007669"/>
    <property type="project" value="UniProtKB-SubCell"/>
</dbReference>
<name>A0AAW1QMX6_9CHLO</name>
<dbReference type="InterPro" id="IPR001611">
    <property type="entry name" value="Leu-rich_rpt"/>
</dbReference>
<reference evidence="5 6" key="1">
    <citation type="journal article" date="2024" name="Nat. Commun.">
        <title>Phylogenomics reveals the evolutionary origins of lichenization in chlorophyte algae.</title>
        <authorList>
            <person name="Puginier C."/>
            <person name="Libourel C."/>
            <person name="Otte J."/>
            <person name="Skaloud P."/>
            <person name="Haon M."/>
            <person name="Grisel S."/>
            <person name="Petersen M."/>
            <person name="Berrin J.G."/>
            <person name="Delaux P.M."/>
            <person name="Dal Grande F."/>
            <person name="Keller J."/>
        </authorList>
    </citation>
    <scope>NUCLEOTIDE SEQUENCE [LARGE SCALE GENOMIC DNA]</scope>
    <source>
        <strain evidence="5 6">SAG 2145</strain>
    </source>
</reference>
<evidence type="ECO:0000256" key="1">
    <source>
        <dbReference type="ARBA" id="ARBA00004430"/>
    </source>
</evidence>
<dbReference type="PANTHER" id="PTHR48007:SF4">
    <property type="entry name" value="LEUCINE-RICH REPEAT RECEPTOR-LIKE PROTEIN KINASE PXC1"/>
    <property type="match status" value="1"/>
</dbReference>
<feature type="chain" id="PRO_5043676900" description="L domain-like protein" evidence="4">
    <location>
        <begin position="25"/>
        <end position="718"/>
    </location>
</feature>
<organism evidence="5 6">
    <name type="scientific">Apatococcus lobatus</name>
    <dbReference type="NCBI Taxonomy" id="904363"/>
    <lineage>
        <taxon>Eukaryota</taxon>
        <taxon>Viridiplantae</taxon>
        <taxon>Chlorophyta</taxon>
        <taxon>core chlorophytes</taxon>
        <taxon>Trebouxiophyceae</taxon>
        <taxon>Chlorellales</taxon>
        <taxon>Chlorellaceae</taxon>
        <taxon>Apatococcus</taxon>
    </lineage>
</organism>
<feature type="signal peptide" evidence="4">
    <location>
        <begin position="1"/>
        <end position="24"/>
    </location>
</feature>
<feature type="transmembrane region" description="Helical" evidence="3">
    <location>
        <begin position="615"/>
        <end position="638"/>
    </location>
</feature>
<keyword evidence="3" id="KW-0472">Membrane</keyword>